<dbReference type="EMBL" id="JANURU010000016">
    <property type="protein sequence ID" value="MDL0147483.1"/>
    <property type="molecule type" value="Genomic_DNA"/>
</dbReference>
<dbReference type="RefSeq" id="WP_289774219.1">
    <property type="nucleotide sequence ID" value="NZ_JANURU010000016.1"/>
</dbReference>
<dbReference type="Proteomes" id="UP001176223">
    <property type="component" value="Unassembled WGS sequence"/>
</dbReference>
<accession>A0ABT7I5B7</accession>
<gene>
    <name evidence="2" type="ORF">NYG95_07675</name>
</gene>
<keyword evidence="1" id="KW-0175">Coiled coil</keyword>
<reference evidence="2" key="1">
    <citation type="submission" date="2022-08" db="EMBL/GenBank/DDBJ databases">
        <authorList>
            <person name="Wang H."/>
        </authorList>
    </citation>
    <scope>NUCLEOTIDE SEQUENCE</scope>
    <source>
        <strain evidence="2">XJK33-1</strain>
    </source>
</reference>
<reference evidence="2" key="2">
    <citation type="journal article" date="2023" name="Microorganisms">
        <title>Isolation and Genomic Characteristics of Cat-Borne Campylobacter felis sp. nov. and Sheep-Borne Campylobacter ovis sp. nov.</title>
        <authorList>
            <person name="Wang H."/>
            <person name="Li Y."/>
            <person name="Gu Y."/>
            <person name="Zhou G."/>
            <person name="Chen X."/>
            <person name="Zhang X."/>
            <person name="Shao Z."/>
            <person name="Zhang J."/>
            <person name="Zhang M."/>
        </authorList>
    </citation>
    <scope>NUCLEOTIDE SEQUENCE</scope>
    <source>
        <strain evidence="2">XJK33-1</strain>
    </source>
</reference>
<feature type="coiled-coil region" evidence="1">
    <location>
        <begin position="38"/>
        <end position="76"/>
    </location>
</feature>
<name>A0ABT7I5B7_9BACT</name>
<keyword evidence="3" id="KW-1185">Reference proteome</keyword>
<evidence type="ECO:0000313" key="2">
    <source>
        <dbReference type="EMBL" id="MDL0147483.1"/>
    </source>
</evidence>
<proteinExistence type="predicted"/>
<evidence type="ECO:0000256" key="1">
    <source>
        <dbReference type="SAM" id="Coils"/>
    </source>
</evidence>
<evidence type="ECO:0000313" key="3">
    <source>
        <dbReference type="Proteomes" id="UP001176223"/>
    </source>
</evidence>
<organism evidence="2 3">
    <name type="scientific">Campylobacter felis</name>
    <dbReference type="NCBI Taxonomy" id="2974565"/>
    <lineage>
        <taxon>Bacteria</taxon>
        <taxon>Pseudomonadati</taxon>
        <taxon>Campylobacterota</taxon>
        <taxon>Epsilonproteobacteria</taxon>
        <taxon>Campylobacterales</taxon>
        <taxon>Campylobacteraceae</taxon>
        <taxon>Campylobacter</taxon>
    </lineage>
</organism>
<protein>
    <submittedName>
        <fullName evidence="2">Uncharacterized protein</fullName>
    </submittedName>
</protein>
<sequence>MNAVGFINNFILAHEALKDKSLSNEKKAEIALNLSLKLEEVELRNREMSLNEERARQEFELRALEARNKYESANAELVKSLVQAQAMIKSVWDNANINKCNALVGLFNSVMNAQNTNKIPNWREMFEEIKTAIYAIGKDSDNRGNRNDMVNQFNPILNSITQGMDNLKFINESLRQVAIIAPKLEICENEGVILRGVTLYNSSGYFLIDGHRIEGDTYLFKGEELGRKVVEYICTNEKGEEIKDSITLNVIPAKIDLDGI</sequence>
<comment type="caution">
    <text evidence="2">The sequence shown here is derived from an EMBL/GenBank/DDBJ whole genome shotgun (WGS) entry which is preliminary data.</text>
</comment>